<dbReference type="NCBIfam" id="TIGR01630">
    <property type="entry name" value="psiM2_ORF9"/>
    <property type="match status" value="1"/>
</dbReference>
<feature type="region of interest" description="Disordered" evidence="2">
    <location>
        <begin position="391"/>
        <end position="411"/>
    </location>
</feature>
<feature type="domain" description="Terminase large subunit gp17-like C-terminal" evidence="3">
    <location>
        <begin position="316"/>
        <end position="459"/>
    </location>
</feature>
<organism evidence="4 5">
    <name type="scientific">Novosphingobium flavum</name>
    <dbReference type="NCBI Taxonomy" id="1778672"/>
    <lineage>
        <taxon>Bacteria</taxon>
        <taxon>Pseudomonadati</taxon>
        <taxon>Pseudomonadota</taxon>
        <taxon>Alphaproteobacteria</taxon>
        <taxon>Sphingomonadales</taxon>
        <taxon>Sphingomonadaceae</taxon>
        <taxon>Novosphingobium</taxon>
    </lineage>
</organism>
<evidence type="ECO:0000259" key="3">
    <source>
        <dbReference type="Pfam" id="PF17289"/>
    </source>
</evidence>
<dbReference type="InterPro" id="IPR006517">
    <property type="entry name" value="Phage_terminase_lsu-like_C"/>
</dbReference>
<dbReference type="AlphaFoldDB" id="A0A7X1FVV3"/>
<dbReference type="EMBL" id="JACLAW010000017">
    <property type="protein sequence ID" value="MBC2667337.1"/>
    <property type="molecule type" value="Genomic_DNA"/>
</dbReference>
<reference evidence="4 5" key="1">
    <citation type="submission" date="2020-08" db="EMBL/GenBank/DDBJ databases">
        <title>The genome sequence of type strain Novosphingobium flavum NBRC 111647.</title>
        <authorList>
            <person name="Liu Y."/>
        </authorList>
    </citation>
    <scope>NUCLEOTIDE SEQUENCE [LARGE SCALE GENOMIC DNA]</scope>
    <source>
        <strain evidence="4 5">NBRC 111647</strain>
    </source>
</reference>
<keyword evidence="1" id="KW-1188">Viral release from host cell</keyword>
<dbReference type="Gene3D" id="3.30.420.240">
    <property type="match status" value="1"/>
</dbReference>
<sequence>MRADDFDDPLAVHNVLLARDFSYFLRRAFAWVCGGDDVLWNWHLDALVHQLERVRRGDTRRLLVTLPPRNGKSIAISVAWVAWMLGRDPTLSFVCVSYSNELSWKLARDCLAIMQSPWYRQAFPGTIISAKRSAAYDFETTRKGGRLATSVGGTLTGRGGDIIIMDDVIKPEEANSDTTRAFVNNWFRSTLSSRLDDKTSGAMLCVMQRLHEDDLAGNLLQAGGWDHLKLPAIASEDEAILLTRGRVHQRREGDVLHPEREPLAVLMELKAAMGSYAFAAQYQQDPVPAIGNVIRGDWFRTFRERPDMTWGSIVQSWDTASKDNPHNDWSVCVTALVRDQDVWIVDVFRRRLQIPDLTREAIRLAREWHPRTLLIEDQASGTQLIQNLRAEEPGGVPSPIPRRPEADKQSRTLGVSSMIESGRVLLPEEAPWLADFRGEVQAFPGGRFDDQVDALSQLLEWVRQQLIWRPAPLAGPELVCADDEDDDEGSVGYYPFDDPWA</sequence>
<evidence type="ECO:0000313" key="5">
    <source>
        <dbReference type="Proteomes" id="UP000566813"/>
    </source>
</evidence>
<evidence type="ECO:0000256" key="2">
    <source>
        <dbReference type="SAM" id="MobiDB-lite"/>
    </source>
</evidence>
<evidence type="ECO:0000256" key="1">
    <source>
        <dbReference type="ARBA" id="ARBA00022612"/>
    </source>
</evidence>
<evidence type="ECO:0000313" key="4">
    <source>
        <dbReference type="EMBL" id="MBC2667337.1"/>
    </source>
</evidence>
<keyword evidence="5" id="KW-1185">Reference proteome</keyword>
<dbReference type="RefSeq" id="WP_185665628.1">
    <property type="nucleotide sequence ID" value="NZ_JACLAW010000017.1"/>
</dbReference>
<gene>
    <name evidence="4" type="primary">terL</name>
    <name evidence="4" type="ORF">H7F51_17600</name>
</gene>
<name>A0A7X1FVV3_9SPHN</name>
<dbReference type="Proteomes" id="UP000566813">
    <property type="component" value="Unassembled WGS sequence"/>
</dbReference>
<protein>
    <submittedName>
        <fullName evidence="4">Phage terminase large subunit</fullName>
    </submittedName>
</protein>
<dbReference type="Pfam" id="PF17289">
    <property type="entry name" value="Terminase_6C"/>
    <property type="match status" value="1"/>
</dbReference>
<dbReference type="InterPro" id="IPR035421">
    <property type="entry name" value="Terminase_6C"/>
</dbReference>
<comment type="caution">
    <text evidence="4">The sequence shown here is derived from an EMBL/GenBank/DDBJ whole genome shotgun (WGS) entry which is preliminary data.</text>
</comment>
<proteinExistence type="predicted"/>
<accession>A0A7X1FVV3</accession>